<dbReference type="EMBL" id="PEDL01000006">
    <property type="protein sequence ID" value="PHV70893.1"/>
    <property type="molecule type" value="Genomic_DNA"/>
</dbReference>
<organism evidence="1 2">
    <name type="scientific">Sporanaerobium hydrogeniformans</name>
    <dbReference type="NCBI Taxonomy" id="3072179"/>
    <lineage>
        <taxon>Bacteria</taxon>
        <taxon>Bacillati</taxon>
        <taxon>Bacillota</taxon>
        <taxon>Clostridia</taxon>
        <taxon>Lachnospirales</taxon>
        <taxon>Lachnospiraceae</taxon>
        <taxon>Sporanaerobium</taxon>
    </lineage>
</organism>
<reference evidence="1" key="1">
    <citation type="submission" date="2017-10" db="EMBL/GenBank/DDBJ databases">
        <title>Genome sequence of cellulolytic Lachnospiraceae bacterium XHS1971 isolated from hotspring sediment.</title>
        <authorList>
            <person name="Vasudevan G."/>
            <person name="Joshi A.J."/>
            <person name="Hivarkar S."/>
            <person name="Lanjekar V.B."/>
            <person name="Dhakephalkar P.K."/>
            <person name="Dagar S."/>
        </authorList>
    </citation>
    <scope>NUCLEOTIDE SEQUENCE</scope>
    <source>
        <strain evidence="1">XHS1971</strain>
    </source>
</reference>
<gene>
    <name evidence="1" type="ORF">CS063_07670</name>
</gene>
<proteinExistence type="predicted"/>
<keyword evidence="2" id="KW-1185">Reference proteome</keyword>
<sequence>MENGLIEVYYGDGKGKTTAAIGLGMRAIGNQYKVIMIQFLKNDDTCECKVLKGLEPYFKVFHFEKKRGFTWELTDDEKEELKGECQIALKFASKVMDTGECDVLILDEILNAVQLGIIPEKQLYDLMDNKPEEIELVLTGRQINEEIARRSDYISCIDAIKHPMEKGIAARKGIEF</sequence>
<protein>
    <submittedName>
        <fullName evidence="1">Cob(I)yrinic acid a,c-diamide adenosyltransferase</fullName>
    </submittedName>
</protein>
<evidence type="ECO:0000313" key="2">
    <source>
        <dbReference type="Proteomes" id="UP000224460"/>
    </source>
</evidence>
<comment type="caution">
    <text evidence="1">The sequence shown here is derived from an EMBL/GenBank/DDBJ whole genome shotgun (WGS) entry which is preliminary data.</text>
</comment>
<accession>A0AC61DCT7</accession>
<dbReference type="Proteomes" id="UP000224460">
    <property type="component" value="Unassembled WGS sequence"/>
</dbReference>
<name>A0AC61DCT7_9FIRM</name>
<evidence type="ECO:0000313" key="1">
    <source>
        <dbReference type="EMBL" id="PHV70893.1"/>
    </source>
</evidence>